<feature type="domain" description="DUF1330" evidence="1">
    <location>
        <begin position="4"/>
        <end position="91"/>
    </location>
</feature>
<dbReference type="EMBL" id="NESN01000001">
    <property type="protein sequence ID" value="PUE55054.1"/>
    <property type="molecule type" value="Genomic_DNA"/>
</dbReference>
<dbReference type="PANTHER" id="PTHR41521:SF4">
    <property type="entry name" value="BLR0684 PROTEIN"/>
    <property type="match status" value="1"/>
</dbReference>
<organism evidence="2 3">
    <name type="scientific">Limnohabitans parvus II-B4</name>
    <dbReference type="NCBI Taxonomy" id="1293052"/>
    <lineage>
        <taxon>Bacteria</taxon>
        <taxon>Pseudomonadati</taxon>
        <taxon>Pseudomonadota</taxon>
        <taxon>Betaproteobacteria</taxon>
        <taxon>Burkholderiales</taxon>
        <taxon>Comamonadaceae</taxon>
        <taxon>Limnohabitans</taxon>
    </lineage>
</organism>
<comment type="caution">
    <text evidence="2">The sequence shown here is derived from an EMBL/GenBank/DDBJ whole genome shotgun (WGS) entry which is preliminary data.</text>
</comment>
<dbReference type="AlphaFoldDB" id="A0A315EGT7"/>
<accession>A0A315EGT7</accession>
<dbReference type="Proteomes" id="UP000250790">
    <property type="component" value="Unassembled WGS sequence"/>
</dbReference>
<proteinExistence type="predicted"/>
<dbReference type="Pfam" id="PF07045">
    <property type="entry name" value="DUF1330"/>
    <property type="match status" value="1"/>
</dbReference>
<evidence type="ECO:0000313" key="3">
    <source>
        <dbReference type="Proteomes" id="UP000250790"/>
    </source>
</evidence>
<reference evidence="2 3" key="1">
    <citation type="submission" date="2017-04" db="EMBL/GenBank/DDBJ databases">
        <title>Unexpected and diverse lifestyles within the genus Limnohabitans.</title>
        <authorList>
            <person name="Kasalicky V."/>
            <person name="Mehrshad M."/>
            <person name="Andrei S.-A."/>
            <person name="Salcher M."/>
            <person name="Kratochvilova H."/>
            <person name="Simek K."/>
            <person name="Ghai R."/>
        </authorList>
    </citation>
    <scope>NUCLEOTIDE SEQUENCE [LARGE SCALE GENOMIC DNA]</scope>
    <source>
        <strain evidence="2 3">II-B4</strain>
    </source>
</reference>
<sequence length="95" mass="10530">MPHAYVVGQMTVKNPEKWAQYRGQVLATLTPWHGELVFRGHQVKTLSGECPHADIVVIRFPSLADADGWHSSAAYQSLVALRQEAADVVLLTYEA</sequence>
<evidence type="ECO:0000259" key="1">
    <source>
        <dbReference type="Pfam" id="PF07045"/>
    </source>
</evidence>
<dbReference type="InterPro" id="IPR010753">
    <property type="entry name" value="DUF1330"/>
</dbReference>
<dbReference type="InterPro" id="IPR011008">
    <property type="entry name" value="Dimeric_a/b-barrel"/>
</dbReference>
<name>A0A315EGT7_9BURK</name>
<dbReference type="OrthoDB" id="516779at2"/>
<dbReference type="SUPFAM" id="SSF54909">
    <property type="entry name" value="Dimeric alpha+beta barrel"/>
    <property type="match status" value="1"/>
</dbReference>
<evidence type="ECO:0000313" key="2">
    <source>
        <dbReference type="EMBL" id="PUE55054.1"/>
    </source>
</evidence>
<dbReference type="RefSeq" id="WP_108311079.1">
    <property type="nucleotide sequence ID" value="NZ_NESN01000001.1"/>
</dbReference>
<keyword evidence="3" id="KW-1185">Reference proteome</keyword>
<protein>
    <recommendedName>
        <fullName evidence="1">DUF1330 domain-containing protein</fullName>
    </recommendedName>
</protein>
<dbReference type="Gene3D" id="3.30.70.100">
    <property type="match status" value="1"/>
</dbReference>
<dbReference type="PANTHER" id="PTHR41521">
    <property type="match status" value="1"/>
</dbReference>
<gene>
    <name evidence="2" type="ORF">B9Z37_00145</name>
</gene>